<evidence type="ECO:0000313" key="2">
    <source>
        <dbReference type="EMBL" id="OLZ53098.1"/>
    </source>
</evidence>
<dbReference type="AlphaFoldDB" id="A0A1R0KVP5"/>
<reference evidence="2 3" key="1">
    <citation type="submission" date="2016-01" db="EMBL/GenBank/DDBJ databases">
        <title>Amycolatopsis coloradensis genome sequencing and assembly.</title>
        <authorList>
            <person name="Mayilraj S."/>
        </authorList>
    </citation>
    <scope>NUCLEOTIDE SEQUENCE [LARGE SCALE GENOMIC DNA]</scope>
    <source>
        <strain evidence="2 3">DSM 44225</strain>
    </source>
</reference>
<comment type="caution">
    <text evidence="2">The sequence shown here is derived from an EMBL/GenBank/DDBJ whole genome shotgun (WGS) entry which is preliminary data.</text>
</comment>
<sequence>MLGAIASLPGRVDPVPPKALTWLCRAYGATTIRRAYGDWADPRFGRYQPALERNGIDLVQLAHEPDRKNGADIRMAVDAMETLLIHPGVDAFVLVSGDSDFSPLVAKLREHGKHVIGVGAESAASARLVSVCSEYKLFGSIVARVDPQPDTADANDVTGAPAAAPGHKLADAEALLVTAMEQITTATPTAAQVKAKMVALDPAFDTIHYGCRSFRDFLARLKHRVRTAGTSGHDITLALITSADER</sequence>
<feature type="domain" description="NYN" evidence="1">
    <location>
        <begin position="25"/>
        <end position="135"/>
    </location>
</feature>
<dbReference type="InterPro" id="IPR021139">
    <property type="entry name" value="NYN"/>
</dbReference>
<dbReference type="PANTHER" id="PTHR35811:SF1">
    <property type="entry name" value="HTH OST-TYPE DOMAIN-CONTAINING PROTEIN"/>
    <property type="match status" value="1"/>
</dbReference>
<organism evidence="2 3">
    <name type="scientific">Amycolatopsis coloradensis</name>
    <dbReference type="NCBI Taxonomy" id="76021"/>
    <lineage>
        <taxon>Bacteria</taxon>
        <taxon>Bacillati</taxon>
        <taxon>Actinomycetota</taxon>
        <taxon>Actinomycetes</taxon>
        <taxon>Pseudonocardiales</taxon>
        <taxon>Pseudonocardiaceae</taxon>
        <taxon>Amycolatopsis</taxon>
    </lineage>
</organism>
<keyword evidence="3" id="KW-1185">Reference proteome</keyword>
<proteinExistence type="predicted"/>
<protein>
    <submittedName>
        <fullName evidence="2">NYN domain-containing protein</fullName>
    </submittedName>
</protein>
<dbReference type="GO" id="GO:0004540">
    <property type="term" value="F:RNA nuclease activity"/>
    <property type="evidence" value="ECO:0007669"/>
    <property type="project" value="InterPro"/>
</dbReference>
<name>A0A1R0KVP5_9PSEU</name>
<evidence type="ECO:0000259" key="1">
    <source>
        <dbReference type="Pfam" id="PF01936"/>
    </source>
</evidence>
<dbReference type="Gene3D" id="3.40.50.1010">
    <property type="entry name" value="5'-nuclease"/>
    <property type="match status" value="1"/>
</dbReference>
<dbReference type="Proteomes" id="UP000187486">
    <property type="component" value="Unassembled WGS sequence"/>
</dbReference>
<accession>A0A1R0KVP5</accession>
<dbReference type="PANTHER" id="PTHR35811">
    <property type="entry name" value="SLR1870 PROTEIN"/>
    <property type="match status" value="1"/>
</dbReference>
<dbReference type="STRING" id="76021.BS329_09710"/>
<gene>
    <name evidence="2" type="ORF">BS329_09710</name>
</gene>
<dbReference type="CDD" id="cd11297">
    <property type="entry name" value="PIN_LabA-like_N_1"/>
    <property type="match status" value="1"/>
</dbReference>
<dbReference type="RefSeq" id="WP_076158334.1">
    <property type="nucleotide sequence ID" value="NZ_JBEZVB010000012.1"/>
</dbReference>
<evidence type="ECO:0000313" key="3">
    <source>
        <dbReference type="Proteomes" id="UP000187486"/>
    </source>
</evidence>
<dbReference type="EMBL" id="MQUQ01000005">
    <property type="protein sequence ID" value="OLZ53098.1"/>
    <property type="molecule type" value="Genomic_DNA"/>
</dbReference>
<dbReference type="Pfam" id="PF01936">
    <property type="entry name" value="NYN"/>
    <property type="match status" value="1"/>
</dbReference>